<dbReference type="Proteomes" id="UP001605918">
    <property type="component" value="Unassembled WGS sequence"/>
</dbReference>
<accession>A0ABW7DKH6</accession>
<protein>
    <submittedName>
        <fullName evidence="1">Uncharacterized protein</fullName>
    </submittedName>
</protein>
<dbReference type="EMBL" id="JBIEIL010000024">
    <property type="protein sequence ID" value="MFG6208187.1"/>
    <property type="molecule type" value="Genomic_DNA"/>
</dbReference>
<reference evidence="1 2" key="1">
    <citation type="submission" date="2024-10" db="EMBL/GenBank/DDBJ databases">
        <title>Whole genome of Pseudomonas sp Strain RB5.</title>
        <authorList>
            <person name="Selami N."/>
        </authorList>
    </citation>
    <scope>NUCLEOTIDE SEQUENCE [LARGE SCALE GENOMIC DNA]</scope>
    <source>
        <strain evidence="1 2">RB5</strain>
    </source>
</reference>
<evidence type="ECO:0000313" key="1">
    <source>
        <dbReference type="EMBL" id="MFG6208187.1"/>
    </source>
</evidence>
<dbReference type="RefSeq" id="WP_394508649.1">
    <property type="nucleotide sequence ID" value="NZ_JBIEIL010000024.1"/>
</dbReference>
<sequence>MPENQLPGVFLRKAPLCKPVACAVRYVSAPRAEVNIWLNFGEEKTNTGSKHLTSAILNILSLLFLKHEKLQ</sequence>
<comment type="caution">
    <text evidence="1">The sequence shown here is derived from an EMBL/GenBank/DDBJ whole genome shotgun (WGS) entry which is preliminary data.</text>
</comment>
<organism evidence="1 2">
    <name type="scientific">Pseudomonas retamae</name>
    <dbReference type="NCBI Taxonomy" id="702110"/>
    <lineage>
        <taxon>Bacteria</taxon>
        <taxon>Pseudomonadati</taxon>
        <taxon>Pseudomonadota</taxon>
        <taxon>Gammaproteobacteria</taxon>
        <taxon>Pseudomonadales</taxon>
        <taxon>Pseudomonadaceae</taxon>
        <taxon>Pseudomonas</taxon>
    </lineage>
</organism>
<gene>
    <name evidence="1" type="ORF">ACGSLL_27950</name>
</gene>
<keyword evidence="2" id="KW-1185">Reference proteome</keyword>
<name>A0ABW7DKH6_9PSED</name>
<proteinExistence type="predicted"/>
<evidence type="ECO:0000313" key="2">
    <source>
        <dbReference type="Proteomes" id="UP001605918"/>
    </source>
</evidence>